<evidence type="ECO:0000313" key="5">
    <source>
        <dbReference type="Proteomes" id="UP000095431"/>
    </source>
</evidence>
<sequence length="496" mass="53963">MPGKKEYIRINPADSVAVALQPLAKGTDIILDDVQFALLEDIPQGHKFALHTIEEGEPVIKYGNPIGHAKVNIPQGSWVHVHNMKTGLGDLIAYTYHPEKKDIKKRKPDEFMGFRRVDGSVGVRNEIWVIPTVGCVNSVAEKIAELSRKYCQGSVDTVVAFPHPYGCSQMGEDQENSRKILADLINHPNAGGVLVLGLGCENSGIDILKQYIGDYDGERIKFLNAQDCDDELEEGVRAVRELSAYAGTFKREPIPCSELIIGMKCGGSDGLSGITANPTVGGFSDLLISRGGTTILTEVPEMFGAETLLMNRCENEQLFDQTVHLINDFKNYFTSHNQTIYENPSPGNKKGGISTLEDKSLGCVQKSGTAPVKGVLAYGERVKNKGLNLLSAPGNDLVASTACAASGAHIVLFTTGRGTPFASPVPTVKISSNDRLYNKKNNWIDFNCGELVKEKSVEELSQKLYEYVLKVASGEKVKAEEAGFHDMAIFKQGVTL</sequence>
<keyword evidence="2 4" id="KW-0456">Lyase</keyword>
<proteinExistence type="inferred from homology"/>
<dbReference type="GO" id="GO:0008867">
    <property type="term" value="F:galactarate dehydratase activity"/>
    <property type="evidence" value="ECO:0007669"/>
    <property type="project" value="UniProtKB-EC"/>
</dbReference>
<dbReference type="RefSeq" id="WP_055199649.1">
    <property type="nucleotide sequence ID" value="NZ_BTHH01000002.1"/>
</dbReference>
<accession>A0A173XZP6</accession>
<comment type="similarity">
    <text evidence="1">Belongs to the UxaA family.</text>
</comment>
<dbReference type="AlphaFoldDB" id="A0A173XZP6"/>
<dbReference type="InterPro" id="IPR048332">
    <property type="entry name" value="GD_AH_C"/>
</dbReference>
<dbReference type="EC" id="4.2.1.42" evidence="4"/>
<dbReference type="Pfam" id="PF08666">
    <property type="entry name" value="SAF"/>
    <property type="match status" value="1"/>
</dbReference>
<dbReference type="Pfam" id="PF20629">
    <property type="entry name" value="GD_AH_C"/>
    <property type="match status" value="1"/>
</dbReference>
<reference evidence="4 5" key="1">
    <citation type="submission" date="2015-09" db="EMBL/GenBank/DDBJ databases">
        <authorList>
            <consortium name="Pathogen Informatics"/>
        </authorList>
    </citation>
    <scope>NUCLEOTIDE SEQUENCE [LARGE SCALE GENOMIC DNA]</scope>
    <source>
        <strain evidence="4 5">2789STDY5834863</strain>
    </source>
</reference>
<dbReference type="Gene3D" id="2.30.130.110">
    <property type="match status" value="1"/>
</dbReference>
<dbReference type="PANTHER" id="PTHR30536:SF5">
    <property type="entry name" value="ALTRONATE DEHYDRATASE"/>
    <property type="match status" value="1"/>
</dbReference>
<dbReference type="PANTHER" id="PTHR30536">
    <property type="entry name" value="ALTRONATE/GALACTARATE DEHYDRATASE"/>
    <property type="match status" value="1"/>
</dbReference>
<evidence type="ECO:0000256" key="2">
    <source>
        <dbReference type="ARBA" id="ARBA00023239"/>
    </source>
</evidence>
<feature type="domain" description="SAF" evidence="3">
    <location>
        <begin position="14"/>
        <end position="85"/>
    </location>
</feature>
<dbReference type="InterPro" id="IPR044144">
    <property type="entry name" value="SAF_UxaA/GarD"/>
</dbReference>
<evidence type="ECO:0000256" key="1">
    <source>
        <dbReference type="ARBA" id="ARBA00010986"/>
    </source>
</evidence>
<dbReference type="Pfam" id="PF04295">
    <property type="entry name" value="GD_AH_second"/>
    <property type="match status" value="1"/>
</dbReference>
<evidence type="ECO:0000313" key="4">
    <source>
        <dbReference type="EMBL" id="CUN56317.1"/>
    </source>
</evidence>
<dbReference type="Proteomes" id="UP000095431">
    <property type="component" value="Unassembled WGS sequence"/>
</dbReference>
<protein>
    <submittedName>
        <fullName evidence="4">D-galactarate dehydratase</fullName>
        <ecNumber evidence="4">4.2.1.42</ecNumber>
    </submittedName>
</protein>
<dbReference type="SMART" id="SM00858">
    <property type="entry name" value="SAF"/>
    <property type="match status" value="1"/>
</dbReference>
<evidence type="ECO:0000259" key="3">
    <source>
        <dbReference type="SMART" id="SM00858"/>
    </source>
</evidence>
<name>A0A173XZP6_9FIRM</name>
<dbReference type="InterPro" id="IPR052172">
    <property type="entry name" value="UxaA_altronate/galactarate_dh"/>
</dbReference>
<dbReference type="GO" id="GO:0019698">
    <property type="term" value="P:D-galacturonate catabolic process"/>
    <property type="evidence" value="ECO:0007669"/>
    <property type="project" value="TreeGrafter"/>
</dbReference>
<dbReference type="EMBL" id="CYZN01000003">
    <property type="protein sequence ID" value="CUN56317.1"/>
    <property type="molecule type" value="Genomic_DNA"/>
</dbReference>
<dbReference type="CDD" id="cd11613">
    <property type="entry name" value="SAF_AH_GD"/>
    <property type="match status" value="1"/>
</dbReference>
<gene>
    <name evidence="4" type="primary">garD</name>
    <name evidence="4" type="ORF">ERS852478_00466</name>
</gene>
<dbReference type="InterPro" id="IPR007392">
    <property type="entry name" value="GD_AH_second"/>
</dbReference>
<dbReference type="InterPro" id="IPR013974">
    <property type="entry name" value="SAF"/>
</dbReference>
<organism evidence="4 5">
    <name type="scientific">Blautia wexlerae</name>
    <dbReference type="NCBI Taxonomy" id="418240"/>
    <lineage>
        <taxon>Bacteria</taxon>
        <taxon>Bacillati</taxon>
        <taxon>Bacillota</taxon>
        <taxon>Clostridia</taxon>
        <taxon>Lachnospirales</taxon>
        <taxon>Lachnospiraceae</taxon>
        <taxon>Blautia</taxon>
    </lineage>
</organism>